<sequence>MFMADLMYIRASLDIKRSDKGTSSSRSSISEASASAPPKKTSRPRPQVKAAACGGRMTLPQLKLA</sequence>
<feature type="compositionally biased region" description="Low complexity" evidence="1">
    <location>
        <begin position="21"/>
        <end position="39"/>
    </location>
</feature>
<evidence type="ECO:0000256" key="1">
    <source>
        <dbReference type="SAM" id="MobiDB-lite"/>
    </source>
</evidence>
<keyword evidence="3" id="KW-1185">Reference proteome</keyword>
<dbReference type="EMBL" id="JAVFKD010000010">
    <property type="protein sequence ID" value="KAK5994525.1"/>
    <property type="molecule type" value="Genomic_DNA"/>
</dbReference>
<protein>
    <submittedName>
        <fullName evidence="2">Uncharacterized protein</fullName>
    </submittedName>
</protein>
<dbReference type="Proteomes" id="UP001338125">
    <property type="component" value="Unassembled WGS sequence"/>
</dbReference>
<proteinExistence type="predicted"/>
<evidence type="ECO:0000313" key="2">
    <source>
        <dbReference type="EMBL" id="KAK5994525.1"/>
    </source>
</evidence>
<organism evidence="2 3">
    <name type="scientific">Cladobotryum mycophilum</name>
    <dbReference type="NCBI Taxonomy" id="491253"/>
    <lineage>
        <taxon>Eukaryota</taxon>
        <taxon>Fungi</taxon>
        <taxon>Dikarya</taxon>
        <taxon>Ascomycota</taxon>
        <taxon>Pezizomycotina</taxon>
        <taxon>Sordariomycetes</taxon>
        <taxon>Hypocreomycetidae</taxon>
        <taxon>Hypocreales</taxon>
        <taxon>Hypocreaceae</taxon>
        <taxon>Cladobotryum</taxon>
    </lineage>
</organism>
<accession>A0ABR0SQR9</accession>
<feature type="region of interest" description="Disordered" evidence="1">
    <location>
        <begin position="17"/>
        <end position="65"/>
    </location>
</feature>
<comment type="caution">
    <text evidence="2">The sequence shown here is derived from an EMBL/GenBank/DDBJ whole genome shotgun (WGS) entry which is preliminary data.</text>
</comment>
<evidence type="ECO:0000313" key="3">
    <source>
        <dbReference type="Proteomes" id="UP001338125"/>
    </source>
</evidence>
<gene>
    <name evidence="2" type="ORF">PT974_05003</name>
</gene>
<name>A0ABR0SQR9_9HYPO</name>
<reference evidence="2 3" key="1">
    <citation type="submission" date="2024-01" db="EMBL/GenBank/DDBJ databases">
        <title>Complete genome of Cladobotryum mycophilum ATHUM6906.</title>
        <authorList>
            <person name="Christinaki A.C."/>
            <person name="Myridakis A.I."/>
            <person name="Kouvelis V.N."/>
        </authorList>
    </citation>
    <scope>NUCLEOTIDE SEQUENCE [LARGE SCALE GENOMIC DNA]</scope>
    <source>
        <strain evidence="2 3">ATHUM6906</strain>
    </source>
</reference>